<dbReference type="PANTHER" id="PTHR47937:SF2">
    <property type="entry name" value="PENTATRICOPEPTIDE (PPR) REPEAT-CONTAINING PROTEIN, PF01535'-RELATED"/>
    <property type="match status" value="1"/>
</dbReference>
<proteinExistence type="predicted"/>
<name>A0A5P1ES67_ASPOF</name>
<dbReference type="PANTHER" id="PTHR47937">
    <property type="entry name" value="PLASTID TRANSCRIPTIONALLY ACTIVE CHROMOSOME 2-LIKE PROTEIN"/>
    <property type="match status" value="1"/>
</dbReference>
<protein>
    <recommendedName>
        <fullName evidence="5">Pentacotripeptide-repeat region of PRORP domain-containing protein</fullName>
    </recommendedName>
</protein>
<feature type="repeat" description="PPR" evidence="2">
    <location>
        <begin position="110"/>
        <end position="144"/>
    </location>
</feature>
<dbReference type="InterPro" id="IPR011990">
    <property type="entry name" value="TPR-like_helical_dom_sf"/>
</dbReference>
<evidence type="ECO:0000313" key="4">
    <source>
        <dbReference type="Proteomes" id="UP000243459"/>
    </source>
</evidence>
<dbReference type="Gramene" id="ONK68796">
    <property type="protein sequence ID" value="ONK68796"/>
    <property type="gene ID" value="A4U43_C05F16120"/>
</dbReference>
<organism evidence="3 4">
    <name type="scientific">Asparagus officinalis</name>
    <name type="common">Garden asparagus</name>
    <dbReference type="NCBI Taxonomy" id="4686"/>
    <lineage>
        <taxon>Eukaryota</taxon>
        <taxon>Viridiplantae</taxon>
        <taxon>Streptophyta</taxon>
        <taxon>Embryophyta</taxon>
        <taxon>Tracheophyta</taxon>
        <taxon>Spermatophyta</taxon>
        <taxon>Magnoliopsida</taxon>
        <taxon>Liliopsida</taxon>
        <taxon>Asparagales</taxon>
        <taxon>Asparagaceae</taxon>
        <taxon>Asparagoideae</taxon>
        <taxon>Asparagus</taxon>
    </lineage>
</organism>
<accession>A0A5P1ES67</accession>
<dbReference type="Pfam" id="PF13041">
    <property type="entry name" value="PPR_2"/>
    <property type="match status" value="1"/>
</dbReference>
<evidence type="ECO:0008006" key="5">
    <source>
        <dbReference type="Google" id="ProtNLM"/>
    </source>
</evidence>
<dbReference type="InterPro" id="IPR052308">
    <property type="entry name" value="PPR_domain-containing"/>
</dbReference>
<reference evidence="4" key="1">
    <citation type="journal article" date="2017" name="Nat. Commun.">
        <title>The asparagus genome sheds light on the origin and evolution of a young Y chromosome.</title>
        <authorList>
            <person name="Harkess A."/>
            <person name="Zhou J."/>
            <person name="Xu C."/>
            <person name="Bowers J.E."/>
            <person name="Van der Hulst R."/>
            <person name="Ayyampalayam S."/>
            <person name="Mercati F."/>
            <person name="Riccardi P."/>
            <person name="McKain M.R."/>
            <person name="Kakrana A."/>
            <person name="Tang H."/>
            <person name="Ray J."/>
            <person name="Groenendijk J."/>
            <person name="Arikit S."/>
            <person name="Mathioni S.M."/>
            <person name="Nakano M."/>
            <person name="Shan H."/>
            <person name="Telgmann-Rauber A."/>
            <person name="Kanno A."/>
            <person name="Yue Z."/>
            <person name="Chen H."/>
            <person name="Li W."/>
            <person name="Chen Y."/>
            <person name="Xu X."/>
            <person name="Zhang Y."/>
            <person name="Luo S."/>
            <person name="Chen H."/>
            <person name="Gao J."/>
            <person name="Mao Z."/>
            <person name="Pires J.C."/>
            <person name="Luo M."/>
            <person name="Kudrna D."/>
            <person name="Wing R.A."/>
            <person name="Meyers B.C."/>
            <person name="Yi K."/>
            <person name="Kong H."/>
            <person name="Lavrijsen P."/>
            <person name="Sunseri F."/>
            <person name="Falavigna A."/>
            <person name="Ye Y."/>
            <person name="Leebens-Mack J.H."/>
            <person name="Chen G."/>
        </authorList>
    </citation>
    <scope>NUCLEOTIDE SEQUENCE [LARGE SCALE GENOMIC DNA]</scope>
    <source>
        <strain evidence="4">cv. DH0086</strain>
    </source>
</reference>
<dbReference type="Gene3D" id="1.25.40.10">
    <property type="entry name" value="Tetratricopeptide repeat domain"/>
    <property type="match status" value="1"/>
</dbReference>
<dbReference type="AlphaFoldDB" id="A0A5P1ES67"/>
<keyword evidence="4" id="KW-1185">Reference proteome</keyword>
<dbReference type="EMBL" id="CM007385">
    <property type="protein sequence ID" value="ONK68796.1"/>
    <property type="molecule type" value="Genomic_DNA"/>
</dbReference>
<evidence type="ECO:0000313" key="3">
    <source>
        <dbReference type="EMBL" id="ONK68796.1"/>
    </source>
</evidence>
<dbReference type="SUPFAM" id="SSF48452">
    <property type="entry name" value="TPR-like"/>
    <property type="match status" value="1"/>
</dbReference>
<keyword evidence="1" id="KW-0677">Repeat</keyword>
<dbReference type="InterPro" id="IPR002885">
    <property type="entry name" value="PPR_rpt"/>
</dbReference>
<evidence type="ECO:0000256" key="1">
    <source>
        <dbReference type="ARBA" id="ARBA00022737"/>
    </source>
</evidence>
<evidence type="ECO:0000256" key="2">
    <source>
        <dbReference type="PROSITE-ProRule" id="PRU00708"/>
    </source>
</evidence>
<gene>
    <name evidence="3" type="ORF">A4U43_C05F16120</name>
</gene>
<dbReference type="PROSITE" id="PS51375">
    <property type="entry name" value="PPR"/>
    <property type="match status" value="1"/>
</dbReference>
<dbReference type="Pfam" id="PF01535">
    <property type="entry name" value="PPR"/>
    <property type="match status" value="1"/>
</dbReference>
<dbReference type="Proteomes" id="UP000243459">
    <property type="component" value="Chromosome 5"/>
</dbReference>
<dbReference type="NCBIfam" id="TIGR00756">
    <property type="entry name" value="PPR"/>
    <property type="match status" value="1"/>
</dbReference>
<sequence>MQTISYQTNKQGKDKEAMENYQSLIDRQFNMAPATCNLLLTTLLKHDKDKEANKLFQNMLDRHNHPAYLALNTETYNIMVNWKFDLQKFDEAIEAEKLFDEMPKRLVYPDVVTYDFLVDACFKEGRVDDALKYFDSSVVAQMKKKKKL</sequence>